<evidence type="ECO:0000313" key="1">
    <source>
        <dbReference type="EMBL" id="MDL4840159.1"/>
    </source>
</evidence>
<reference evidence="1 2" key="1">
    <citation type="submission" date="2023-06" db="EMBL/GenBank/DDBJ databases">
        <title>Aquibacillus rhizosphaerae LR5S19.</title>
        <authorList>
            <person name="Sun J.-Q."/>
        </authorList>
    </citation>
    <scope>NUCLEOTIDE SEQUENCE [LARGE SCALE GENOMIC DNA]</scope>
    <source>
        <strain evidence="1 2">LR5S19</strain>
    </source>
</reference>
<accession>A0ABT7L2T2</accession>
<dbReference type="InterPro" id="IPR011008">
    <property type="entry name" value="Dimeric_a/b-barrel"/>
</dbReference>
<dbReference type="PANTHER" id="PTHR34389">
    <property type="entry name" value="L-RHAMNOSE MUTAROTASE"/>
    <property type="match status" value="1"/>
</dbReference>
<dbReference type="Gene3D" id="3.30.70.100">
    <property type="match status" value="1"/>
</dbReference>
<organism evidence="1 2">
    <name type="scientific">Aquibacillus rhizosphaerae</name>
    <dbReference type="NCBI Taxonomy" id="3051431"/>
    <lineage>
        <taxon>Bacteria</taxon>
        <taxon>Bacillati</taxon>
        <taxon>Bacillota</taxon>
        <taxon>Bacilli</taxon>
        <taxon>Bacillales</taxon>
        <taxon>Bacillaceae</taxon>
        <taxon>Aquibacillus</taxon>
    </lineage>
</organism>
<sequence>MARYIFRMECKKGSEEEYKKRHEAVHPELLKALKEVGISNYSIFMDGNQLYAYMEVDNFHEAMERMESNPANIKWQTYMSDILGMDNGNNPKMHLIDQEVFHLE</sequence>
<comment type="caution">
    <text evidence="1">The sequence shown here is derived from an EMBL/GenBank/DDBJ whole genome shotgun (WGS) entry which is preliminary data.</text>
</comment>
<proteinExistence type="predicted"/>
<dbReference type="Proteomes" id="UP001235343">
    <property type="component" value="Unassembled WGS sequence"/>
</dbReference>
<protein>
    <submittedName>
        <fullName evidence="1">L-rhamnose mutarotase</fullName>
    </submittedName>
</protein>
<gene>
    <name evidence="1" type="ORF">QQS35_06765</name>
</gene>
<keyword evidence="2" id="KW-1185">Reference proteome</keyword>
<dbReference type="InterPro" id="IPR008000">
    <property type="entry name" value="Rham/fucose_mutarotase"/>
</dbReference>
<dbReference type="RefSeq" id="WP_285931161.1">
    <property type="nucleotide sequence ID" value="NZ_JASTZU010000023.1"/>
</dbReference>
<evidence type="ECO:0000313" key="2">
    <source>
        <dbReference type="Proteomes" id="UP001235343"/>
    </source>
</evidence>
<dbReference type="SUPFAM" id="SSF54909">
    <property type="entry name" value="Dimeric alpha+beta barrel"/>
    <property type="match status" value="1"/>
</dbReference>
<name>A0ABT7L2T2_9BACI</name>
<dbReference type="PANTHER" id="PTHR34389:SF2">
    <property type="entry name" value="L-RHAMNOSE MUTAROTASE"/>
    <property type="match status" value="1"/>
</dbReference>
<dbReference type="Pfam" id="PF05336">
    <property type="entry name" value="rhaM"/>
    <property type="match status" value="1"/>
</dbReference>
<dbReference type="EMBL" id="JASTZU010000023">
    <property type="protein sequence ID" value="MDL4840159.1"/>
    <property type="molecule type" value="Genomic_DNA"/>
</dbReference>